<evidence type="ECO:0000256" key="1">
    <source>
        <dbReference type="SAM" id="MobiDB-lite"/>
    </source>
</evidence>
<dbReference type="EMBL" id="FQNC01000041">
    <property type="protein sequence ID" value="SGY33681.1"/>
    <property type="molecule type" value="Genomic_DNA"/>
</dbReference>
<proteinExistence type="predicted"/>
<protein>
    <submittedName>
        <fullName evidence="2">BQ5605_C002g01525 protein</fullName>
    </submittedName>
</protein>
<organism evidence="2 3">
    <name type="scientific">Microbotryum silenes-dioicae</name>
    <dbReference type="NCBI Taxonomy" id="796604"/>
    <lineage>
        <taxon>Eukaryota</taxon>
        <taxon>Fungi</taxon>
        <taxon>Dikarya</taxon>
        <taxon>Basidiomycota</taxon>
        <taxon>Pucciniomycotina</taxon>
        <taxon>Microbotryomycetes</taxon>
        <taxon>Microbotryales</taxon>
        <taxon>Microbotryaceae</taxon>
        <taxon>Microbotryum</taxon>
    </lineage>
</organism>
<sequence length="263" mass="28186">MSMATGSPSDYASTQRTITFLTLPVTAQLKHYSSYPLPLETSLHASVTEAAQAAHILGIAADDSQHLSGRTTPSGRRLSLANSRPSIPHNREIRIFRASQDANAISLVVEHEAASGVDLGRPANPLPPVGPIDEAGEKNEWILVLRIESQYGDLKLPRFPNKVPSIDCSLSSISEPNPQRIFTQVVIPVPACLRTLLTFELPSPSSIASTSLSASTEGQWGLSMKPDLRNLSSKLSTVTSLPTTSFTASFKSTSSVVLSWDPA</sequence>
<reference evidence="2 3" key="1">
    <citation type="submission" date="2016-11" db="EMBL/GenBank/DDBJ databases">
        <authorList>
            <person name="Jaros S."/>
            <person name="Januszkiewicz K."/>
            <person name="Wedrychowicz H."/>
        </authorList>
    </citation>
    <scope>NUCLEOTIDE SEQUENCE [LARGE SCALE GENOMIC DNA]</scope>
</reference>
<feature type="compositionally biased region" description="Polar residues" evidence="1">
    <location>
        <begin position="66"/>
        <end position="84"/>
    </location>
</feature>
<dbReference type="Proteomes" id="UP000249464">
    <property type="component" value="Unassembled WGS sequence"/>
</dbReference>
<keyword evidence="3" id="KW-1185">Reference proteome</keyword>
<evidence type="ECO:0000313" key="2">
    <source>
        <dbReference type="EMBL" id="SGY33681.1"/>
    </source>
</evidence>
<gene>
    <name evidence="2" type="primary">BQ5605_C002g01525</name>
    <name evidence="2" type="ORF">BQ5605_C002G01525</name>
</gene>
<evidence type="ECO:0000313" key="3">
    <source>
        <dbReference type="Proteomes" id="UP000249464"/>
    </source>
</evidence>
<name>A0A2X0MKY8_9BASI</name>
<dbReference type="AlphaFoldDB" id="A0A2X0MKY8"/>
<feature type="region of interest" description="Disordered" evidence="1">
    <location>
        <begin position="65"/>
        <end position="84"/>
    </location>
</feature>
<accession>A0A2X0MKY8</accession>